<dbReference type="Gene3D" id="1.10.10.10">
    <property type="entry name" value="Winged helix-like DNA-binding domain superfamily/Winged helix DNA-binding domain"/>
    <property type="match status" value="1"/>
</dbReference>
<evidence type="ECO:0000256" key="2">
    <source>
        <dbReference type="ARBA" id="ARBA00023015"/>
    </source>
</evidence>
<sequence length="275" mass="30572">MDLKALQYFIAVYENKSLTKAAKVCFVAQPSISTAILQLEQSLNTTLFSRHPRGVIPLMSANQLYPLAKQLLGQADAVKNLFSQTKQHIEFKLGVTRGLGVQRMSALLKDFTAISDDIALSLVAQDQPCNARIVTLDEVSPQEQHVKLWHEHYLIALPYNHVLALKPSLQLSDLDQLTFISRSPCSAGDTLAQLCAEQHITLDVRAKIRTIDYALGLVSAGLGAALVPAYPEVLSKSDIVFKAIDEFNYIRQVVFAYDKLTPTLKPFTDVVKRHR</sequence>
<dbReference type="SUPFAM" id="SSF46785">
    <property type="entry name" value="Winged helix' DNA-binding domain"/>
    <property type="match status" value="1"/>
</dbReference>
<keyword evidence="2" id="KW-0805">Transcription regulation</keyword>
<dbReference type="RefSeq" id="WP_284206925.1">
    <property type="nucleotide sequence ID" value="NZ_BSSU01000005.1"/>
</dbReference>
<dbReference type="CDD" id="cd05466">
    <property type="entry name" value="PBP2_LTTR_substrate"/>
    <property type="match status" value="1"/>
</dbReference>
<dbReference type="Pfam" id="PF03466">
    <property type="entry name" value="LysR_substrate"/>
    <property type="match status" value="1"/>
</dbReference>
<dbReference type="PANTHER" id="PTHR30346:SF26">
    <property type="entry name" value="HYDROGEN PEROXIDE-INDUCIBLE GENES ACTIVATOR"/>
    <property type="match status" value="1"/>
</dbReference>
<dbReference type="SUPFAM" id="SSF53850">
    <property type="entry name" value="Periplasmic binding protein-like II"/>
    <property type="match status" value="1"/>
</dbReference>
<comment type="similarity">
    <text evidence="1">Belongs to the LysR transcriptional regulatory family.</text>
</comment>
<organism evidence="7 8">
    <name type="scientific">Thalassotalea eurytherma</name>
    <dbReference type="NCBI Taxonomy" id="1144278"/>
    <lineage>
        <taxon>Bacteria</taxon>
        <taxon>Pseudomonadati</taxon>
        <taxon>Pseudomonadota</taxon>
        <taxon>Gammaproteobacteria</taxon>
        <taxon>Alteromonadales</taxon>
        <taxon>Colwelliaceae</taxon>
        <taxon>Thalassotalea</taxon>
    </lineage>
</organism>
<evidence type="ECO:0000259" key="6">
    <source>
        <dbReference type="PROSITE" id="PS50931"/>
    </source>
</evidence>
<evidence type="ECO:0000313" key="8">
    <source>
        <dbReference type="Proteomes" id="UP001157133"/>
    </source>
</evidence>
<keyword evidence="8" id="KW-1185">Reference proteome</keyword>
<evidence type="ECO:0000256" key="1">
    <source>
        <dbReference type="ARBA" id="ARBA00009437"/>
    </source>
</evidence>
<dbReference type="Gene3D" id="3.40.190.290">
    <property type="match status" value="1"/>
</dbReference>
<comment type="caution">
    <text evidence="7">The sequence shown here is derived from an EMBL/GenBank/DDBJ whole genome shotgun (WGS) entry which is preliminary data.</text>
</comment>
<dbReference type="EMBL" id="BSSU01000005">
    <property type="protein sequence ID" value="GLX81585.1"/>
    <property type="molecule type" value="Genomic_DNA"/>
</dbReference>
<dbReference type="InterPro" id="IPR005119">
    <property type="entry name" value="LysR_subst-bd"/>
</dbReference>
<feature type="domain" description="HTH lysR-type" evidence="6">
    <location>
        <begin position="1"/>
        <end position="58"/>
    </location>
</feature>
<dbReference type="PROSITE" id="PS50931">
    <property type="entry name" value="HTH_LYSR"/>
    <property type="match status" value="1"/>
</dbReference>
<evidence type="ECO:0000256" key="5">
    <source>
        <dbReference type="ARBA" id="ARBA00023163"/>
    </source>
</evidence>
<evidence type="ECO:0000313" key="7">
    <source>
        <dbReference type="EMBL" id="GLX81585.1"/>
    </source>
</evidence>
<dbReference type="PANTHER" id="PTHR30346">
    <property type="entry name" value="TRANSCRIPTIONAL DUAL REGULATOR HCAR-RELATED"/>
    <property type="match status" value="1"/>
</dbReference>
<evidence type="ECO:0000256" key="3">
    <source>
        <dbReference type="ARBA" id="ARBA00023125"/>
    </source>
</evidence>
<dbReference type="PRINTS" id="PR00039">
    <property type="entry name" value="HTHLYSR"/>
</dbReference>
<accession>A0ABQ6H0C7</accession>
<keyword evidence="5" id="KW-0804">Transcription</keyword>
<dbReference type="InterPro" id="IPR000847">
    <property type="entry name" value="LysR_HTH_N"/>
</dbReference>
<protein>
    <submittedName>
        <fullName evidence="7">Transcriptional regulator</fullName>
    </submittedName>
</protein>
<proteinExistence type="inferred from homology"/>
<dbReference type="Proteomes" id="UP001157133">
    <property type="component" value="Unassembled WGS sequence"/>
</dbReference>
<keyword evidence="4" id="KW-0010">Activator</keyword>
<name>A0ABQ6H0C7_9GAMM</name>
<evidence type="ECO:0000256" key="4">
    <source>
        <dbReference type="ARBA" id="ARBA00023159"/>
    </source>
</evidence>
<gene>
    <name evidence="7" type="ORF">theurythT_10370</name>
</gene>
<reference evidence="7 8" key="1">
    <citation type="submission" date="2023-03" db="EMBL/GenBank/DDBJ databases">
        <title>Draft genome sequence of Thalassotalea eurytherma JCM 18482T.</title>
        <authorList>
            <person name="Sawabe T."/>
        </authorList>
    </citation>
    <scope>NUCLEOTIDE SEQUENCE [LARGE SCALE GENOMIC DNA]</scope>
    <source>
        <strain evidence="7 8">JCM 18482</strain>
    </source>
</reference>
<dbReference type="InterPro" id="IPR036388">
    <property type="entry name" value="WH-like_DNA-bd_sf"/>
</dbReference>
<keyword evidence="3" id="KW-0238">DNA-binding</keyword>
<dbReference type="Pfam" id="PF00126">
    <property type="entry name" value="HTH_1"/>
    <property type="match status" value="1"/>
</dbReference>
<dbReference type="InterPro" id="IPR036390">
    <property type="entry name" value="WH_DNA-bd_sf"/>
</dbReference>